<keyword evidence="2" id="KW-1185">Reference proteome</keyword>
<evidence type="ECO:0000313" key="2">
    <source>
        <dbReference type="Proteomes" id="UP001159405"/>
    </source>
</evidence>
<dbReference type="Proteomes" id="UP001159405">
    <property type="component" value="Unassembled WGS sequence"/>
</dbReference>
<name>A0ABN8NWH0_9CNID</name>
<proteinExistence type="predicted"/>
<protein>
    <submittedName>
        <fullName evidence="1">Uncharacterized protein</fullName>
    </submittedName>
</protein>
<reference evidence="1 2" key="1">
    <citation type="submission" date="2022-05" db="EMBL/GenBank/DDBJ databases">
        <authorList>
            <consortium name="Genoscope - CEA"/>
            <person name="William W."/>
        </authorList>
    </citation>
    <scope>NUCLEOTIDE SEQUENCE [LARGE SCALE GENOMIC DNA]</scope>
</reference>
<organism evidence="1 2">
    <name type="scientific">Porites lobata</name>
    <dbReference type="NCBI Taxonomy" id="104759"/>
    <lineage>
        <taxon>Eukaryota</taxon>
        <taxon>Metazoa</taxon>
        <taxon>Cnidaria</taxon>
        <taxon>Anthozoa</taxon>
        <taxon>Hexacorallia</taxon>
        <taxon>Scleractinia</taxon>
        <taxon>Fungiina</taxon>
        <taxon>Poritidae</taxon>
        <taxon>Porites</taxon>
    </lineage>
</organism>
<comment type="caution">
    <text evidence="1">The sequence shown here is derived from an EMBL/GenBank/DDBJ whole genome shotgun (WGS) entry which is preliminary data.</text>
</comment>
<accession>A0ABN8NWH0</accession>
<evidence type="ECO:0000313" key="1">
    <source>
        <dbReference type="EMBL" id="CAH3121108.1"/>
    </source>
</evidence>
<sequence length="165" mass="18548">MTGLCFIYTENSILNPFSSAPHLHLFLCGIKHTMGLTSHQHLPVTMSLLRQIKEEVSHAPDFQQSDKLMLWSALTLAFYNFQQSSEFTSPSASEFNPLVHLSATDVSFTSNGCLGLHLKKYLALHPTGSASPLYVWQPPYQSQSYWCSLHPASWFPNITVCVPQF</sequence>
<dbReference type="EMBL" id="CALNXK010000035">
    <property type="protein sequence ID" value="CAH3121108.1"/>
    <property type="molecule type" value="Genomic_DNA"/>
</dbReference>
<gene>
    <name evidence="1" type="ORF">PLOB_00028434</name>
</gene>